<comment type="caution">
    <text evidence="2">The sequence shown here is derived from an EMBL/GenBank/DDBJ whole genome shotgun (WGS) entry which is preliminary data.</text>
</comment>
<keyword evidence="1" id="KW-0812">Transmembrane</keyword>
<evidence type="ECO:0000256" key="1">
    <source>
        <dbReference type="SAM" id="Phobius"/>
    </source>
</evidence>
<evidence type="ECO:0000313" key="2">
    <source>
        <dbReference type="EMBL" id="ESQ93801.1"/>
    </source>
</evidence>
<dbReference type="Proteomes" id="UP000017837">
    <property type="component" value="Unassembled WGS sequence"/>
</dbReference>
<sequence>MSVENLKHSWWFPALALLWFVLAMGPQVLTSTVLKLSSQEAAAVITTAPLEHVTCKYQFSVGDRYFIGKGHDCANAPVGGSITIYYWPTHPLISSNVVPGSDSSEILSDIVIGLLIFMGATLIASLRSRDD</sequence>
<name>V4PZJ3_9CAUL</name>
<reference evidence="2 3" key="1">
    <citation type="journal article" date="2014" name="Nature">
        <title>Sequential evolution of bacterial morphology by co-option of a developmental regulator.</title>
        <authorList>
            <person name="Jiang C."/>
            <person name="Brown P.J."/>
            <person name="Ducret A."/>
            <person name="Brun Y.V."/>
        </authorList>
    </citation>
    <scope>NUCLEOTIDE SEQUENCE [LARGE SCALE GENOMIC DNA]</scope>
    <source>
        <strain evidence="2 3">DSM 16100</strain>
    </source>
</reference>
<keyword evidence="1" id="KW-0472">Membrane</keyword>
<evidence type="ECO:0008006" key="4">
    <source>
        <dbReference type="Google" id="ProtNLM"/>
    </source>
</evidence>
<dbReference type="PATRIC" id="fig|1121022.4.peg.733"/>
<dbReference type="EMBL" id="AWGB01000006">
    <property type="protein sequence ID" value="ESQ93801.1"/>
    <property type="molecule type" value="Genomic_DNA"/>
</dbReference>
<dbReference type="RefSeq" id="WP_018079737.1">
    <property type="nucleotide sequence ID" value="NZ_AQWM01000001.1"/>
</dbReference>
<proteinExistence type="predicted"/>
<feature type="transmembrane region" description="Helical" evidence="1">
    <location>
        <begin position="106"/>
        <end position="126"/>
    </location>
</feature>
<organism evidence="2 3">
    <name type="scientific">Asticcacaulis benevestitus DSM 16100 = ATCC BAA-896</name>
    <dbReference type="NCBI Taxonomy" id="1121022"/>
    <lineage>
        <taxon>Bacteria</taxon>
        <taxon>Pseudomonadati</taxon>
        <taxon>Pseudomonadota</taxon>
        <taxon>Alphaproteobacteria</taxon>
        <taxon>Caulobacterales</taxon>
        <taxon>Caulobacteraceae</taxon>
        <taxon>Asticcacaulis</taxon>
    </lineage>
</organism>
<keyword evidence="3" id="KW-1185">Reference proteome</keyword>
<keyword evidence="1" id="KW-1133">Transmembrane helix</keyword>
<dbReference type="STRING" id="1121022.GCA_000376105_00050"/>
<protein>
    <recommendedName>
        <fullName evidence="4">DUF3592 domain-containing protein</fullName>
    </recommendedName>
</protein>
<evidence type="ECO:0000313" key="3">
    <source>
        <dbReference type="Proteomes" id="UP000017837"/>
    </source>
</evidence>
<gene>
    <name evidence="2" type="ORF">ABENE_03715</name>
</gene>
<accession>V4PZJ3</accession>
<dbReference type="AlphaFoldDB" id="V4PZJ3"/>